<keyword evidence="5" id="KW-1185">Reference proteome</keyword>
<dbReference type="KEGG" id="rlc:K227x_57040"/>
<name>A0A517NJH3_9BACT</name>
<feature type="domain" description="Cytochrome C Planctomycete-type" evidence="3">
    <location>
        <begin position="48"/>
        <end position="101"/>
    </location>
</feature>
<dbReference type="InterPro" id="IPR011444">
    <property type="entry name" value="DUF1549"/>
</dbReference>
<dbReference type="Proteomes" id="UP000318538">
    <property type="component" value="Chromosome"/>
</dbReference>
<dbReference type="SUPFAM" id="SSF49899">
    <property type="entry name" value="Concanavalin A-like lectins/glucanases"/>
    <property type="match status" value="1"/>
</dbReference>
<gene>
    <name evidence="4" type="ORF">K227x_57040</name>
</gene>
<dbReference type="OrthoDB" id="127107at2"/>
<dbReference type="PANTHER" id="PTHR35889">
    <property type="entry name" value="CYCLOINULO-OLIGOSACCHARIDE FRUCTANOTRANSFERASE-RELATED"/>
    <property type="match status" value="1"/>
</dbReference>
<evidence type="ECO:0000313" key="4">
    <source>
        <dbReference type="EMBL" id="QDT07277.1"/>
    </source>
</evidence>
<dbReference type="InterPro" id="IPR013320">
    <property type="entry name" value="ConA-like_dom_sf"/>
</dbReference>
<dbReference type="EMBL" id="CP036525">
    <property type="protein sequence ID" value="QDT07277.1"/>
    <property type="molecule type" value="Genomic_DNA"/>
</dbReference>
<feature type="domain" description="DUF1553" evidence="2">
    <location>
        <begin position="729"/>
        <end position="987"/>
    </location>
</feature>
<sequence length="1011" mass="111865">MTQRPSKRVHLGVIGMVVIMASFSRLSPVQADTIDFEKQVAPILVSHCLECHRWSEPAAGLNLTGRTLTLEGGDSGEAIVVGSAADSLFWMQVSSDEMPPKHPLDETQKAILKTWIDEGANWNGGPLDLFSITTESRGGRDWWSLQPLVDTSPPVTASDWGRNPIDAFVQQRLQADGLRPSPDASPRNLIRRLYFDLIGMPPTPDQVAAFVADPSEASYQRIVDDLLKSRHYGRRWGRHWLDVVRFGESDGFERNFQRENAWHYRDWVIDAINDDMPYDEFVRMQLIGDQLVGGHDGAAATGFWVAGVHNTVVGGSERMKQLARQDQIEDVLATVGQTFVGLTFNCARCHDHKFDPITQAEYYQLASAISGLGYGERRIPVPGADADLKHLDQQIAEQVAKLAAIDQAGRRKALDARGNGQTVARESPAAVARWEFDHDLSDSLGAMHGKAIGQARIQGGALILDGESYVETPAIPLDIAEKTLEAWIQLDNLDQRGGAAISIASVEGGLFDAIVYGEREPKRWMAGSNSFARSDSFGGSEDGDAVDRPVHIAMVYHKDGTIRSYRDGAAYGHSIRKSALQPFGSDATQLLFGLRHKPAVGNRFLKGKIYRAALYDRALTPDEIAISSGSAADYVSEDQLMDSLDDASRRQRKTLKIRIHELETDREQKAADANWNMYTLTAGAGETTHVLLRGDPDHVGDIVSPAATSAIVGLSADFGLAADAPEAERRRRLAQWVTNENNPLFARVMVNRIWHYHLGAGIVDTPSDFGFNGGRPSHPQLLEYLAWQFRRHGYRQKWLHRLIVSSSTYRQATGGHSAADLQNASNQDADNRLLWRGNIRRLEAESLRDAMLIVAGKLNTKAGGPSFKDVSVTLNNGTTYYEPIDVDGAEFFRRTVYRFNPRGGRSALLDTFDCPDSASTAPRRSVTTTPLQSLSLMNNRLVLRMSNYFADRVVEDVGDDRSHQVTRAWQLAIARDPNESERALSERLVAEHGLPALCRGLFNVNEFVVIQ</sequence>
<organism evidence="4 5">
    <name type="scientific">Rubripirellula lacrimiformis</name>
    <dbReference type="NCBI Taxonomy" id="1930273"/>
    <lineage>
        <taxon>Bacteria</taxon>
        <taxon>Pseudomonadati</taxon>
        <taxon>Planctomycetota</taxon>
        <taxon>Planctomycetia</taxon>
        <taxon>Pirellulales</taxon>
        <taxon>Pirellulaceae</taxon>
        <taxon>Rubripirellula</taxon>
    </lineage>
</organism>
<proteinExistence type="predicted"/>
<dbReference type="Gene3D" id="2.60.120.200">
    <property type="match status" value="1"/>
</dbReference>
<dbReference type="Pfam" id="PF07583">
    <property type="entry name" value="PSCyt2"/>
    <property type="match status" value="1"/>
</dbReference>
<dbReference type="PANTHER" id="PTHR35889:SF3">
    <property type="entry name" value="F-BOX DOMAIN-CONTAINING PROTEIN"/>
    <property type="match status" value="1"/>
</dbReference>
<protein>
    <submittedName>
        <fullName evidence="4">Planctomycete cytochrome C</fullName>
    </submittedName>
</protein>
<evidence type="ECO:0000259" key="2">
    <source>
        <dbReference type="Pfam" id="PF07587"/>
    </source>
</evidence>
<dbReference type="InterPro" id="IPR022655">
    <property type="entry name" value="DUF1553"/>
</dbReference>
<evidence type="ECO:0000259" key="3">
    <source>
        <dbReference type="Pfam" id="PF07635"/>
    </source>
</evidence>
<dbReference type="InterPro" id="IPR011429">
    <property type="entry name" value="Cyt_c_Planctomycete-type"/>
</dbReference>
<evidence type="ECO:0000259" key="1">
    <source>
        <dbReference type="Pfam" id="PF07583"/>
    </source>
</evidence>
<reference evidence="4 5" key="1">
    <citation type="submission" date="2019-02" db="EMBL/GenBank/DDBJ databases">
        <title>Deep-cultivation of Planctomycetes and their phenomic and genomic characterization uncovers novel biology.</title>
        <authorList>
            <person name="Wiegand S."/>
            <person name="Jogler M."/>
            <person name="Boedeker C."/>
            <person name="Pinto D."/>
            <person name="Vollmers J."/>
            <person name="Rivas-Marin E."/>
            <person name="Kohn T."/>
            <person name="Peeters S.H."/>
            <person name="Heuer A."/>
            <person name="Rast P."/>
            <person name="Oberbeckmann S."/>
            <person name="Bunk B."/>
            <person name="Jeske O."/>
            <person name="Meyerdierks A."/>
            <person name="Storesund J.E."/>
            <person name="Kallscheuer N."/>
            <person name="Luecker S."/>
            <person name="Lage O.M."/>
            <person name="Pohl T."/>
            <person name="Merkel B.J."/>
            <person name="Hornburger P."/>
            <person name="Mueller R.-W."/>
            <person name="Bruemmer F."/>
            <person name="Labrenz M."/>
            <person name="Spormann A.M."/>
            <person name="Op den Camp H."/>
            <person name="Overmann J."/>
            <person name="Amann R."/>
            <person name="Jetten M.S.M."/>
            <person name="Mascher T."/>
            <person name="Medema M.H."/>
            <person name="Devos D.P."/>
            <person name="Kaster A.-K."/>
            <person name="Ovreas L."/>
            <person name="Rohde M."/>
            <person name="Galperin M.Y."/>
            <person name="Jogler C."/>
        </authorList>
    </citation>
    <scope>NUCLEOTIDE SEQUENCE [LARGE SCALE GENOMIC DNA]</scope>
    <source>
        <strain evidence="4 5">K22_7</strain>
    </source>
</reference>
<dbReference type="Pfam" id="PF07587">
    <property type="entry name" value="PSD1"/>
    <property type="match status" value="1"/>
</dbReference>
<dbReference type="Pfam" id="PF13385">
    <property type="entry name" value="Laminin_G_3"/>
    <property type="match status" value="1"/>
</dbReference>
<dbReference type="RefSeq" id="WP_145175013.1">
    <property type="nucleotide sequence ID" value="NZ_CP036525.1"/>
</dbReference>
<feature type="domain" description="DUF1549" evidence="1">
    <location>
        <begin position="164"/>
        <end position="370"/>
    </location>
</feature>
<dbReference type="Pfam" id="PF07635">
    <property type="entry name" value="PSCyt1"/>
    <property type="match status" value="1"/>
</dbReference>
<dbReference type="AlphaFoldDB" id="A0A517NJH3"/>
<accession>A0A517NJH3</accession>
<evidence type="ECO:0000313" key="5">
    <source>
        <dbReference type="Proteomes" id="UP000318538"/>
    </source>
</evidence>